<dbReference type="PANTHER" id="PTHR12837">
    <property type="entry name" value="POLY ADP-RIBOSE GLYCOHYDROLASE"/>
    <property type="match status" value="1"/>
</dbReference>
<organism evidence="7 8">
    <name type="scientific">Amblyomma americanum</name>
    <name type="common">Lone star tick</name>
    <dbReference type="NCBI Taxonomy" id="6943"/>
    <lineage>
        <taxon>Eukaryota</taxon>
        <taxon>Metazoa</taxon>
        <taxon>Ecdysozoa</taxon>
        <taxon>Arthropoda</taxon>
        <taxon>Chelicerata</taxon>
        <taxon>Arachnida</taxon>
        <taxon>Acari</taxon>
        <taxon>Parasitiformes</taxon>
        <taxon>Ixodida</taxon>
        <taxon>Ixodoidea</taxon>
        <taxon>Ixodidae</taxon>
        <taxon>Amblyomminae</taxon>
        <taxon>Amblyomma</taxon>
    </lineage>
</organism>
<dbReference type="EC" id="3.2.1.143" evidence="2"/>
<evidence type="ECO:0000256" key="1">
    <source>
        <dbReference type="ARBA" id="ARBA00009545"/>
    </source>
</evidence>
<feature type="domain" description="PARG helical" evidence="6">
    <location>
        <begin position="70"/>
        <end position="186"/>
    </location>
</feature>
<dbReference type="AlphaFoldDB" id="A0AAQ4EQ92"/>
<dbReference type="GO" id="GO:0004649">
    <property type="term" value="F:poly(ADP-ribose) glycohydrolase activity"/>
    <property type="evidence" value="ECO:0007669"/>
    <property type="project" value="UniProtKB-EC"/>
</dbReference>
<accession>A0AAQ4EQ92</accession>
<dbReference type="GO" id="GO:1990966">
    <property type="term" value="P:ATP generation from poly-ADP-D-ribose"/>
    <property type="evidence" value="ECO:0007669"/>
    <property type="project" value="TreeGrafter"/>
</dbReference>
<dbReference type="EMBL" id="JARKHS020012458">
    <property type="protein sequence ID" value="KAK8776887.1"/>
    <property type="molecule type" value="Genomic_DNA"/>
</dbReference>
<evidence type="ECO:0000256" key="3">
    <source>
        <dbReference type="ARBA" id="ARBA00022801"/>
    </source>
</evidence>
<dbReference type="GO" id="GO:0005975">
    <property type="term" value="P:carbohydrate metabolic process"/>
    <property type="evidence" value="ECO:0007669"/>
    <property type="project" value="InterPro"/>
</dbReference>
<dbReference type="GO" id="GO:0005634">
    <property type="term" value="C:nucleus"/>
    <property type="evidence" value="ECO:0007669"/>
    <property type="project" value="TreeGrafter"/>
</dbReference>
<dbReference type="Proteomes" id="UP001321473">
    <property type="component" value="Unassembled WGS sequence"/>
</dbReference>
<gene>
    <name evidence="7" type="ORF">V5799_029769</name>
</gene>
<dbReference type="GO" id="GO:0005737">
    <property type="term" value="C:cytoplasm"/>
    <property type="evidence" value="ECO:0007669"/>
    <property type="project" value="TreeGrafter"/>
</dbReference>
<reference evidence="7 8" key="1">
    <citation type="journal article" date="2023" name="Arcadia Sci">
        <title>De novo assembly of a long-read Amblyomma americanum tick genome.</title>
        <authorList>
            <person name="Chou S."/>
            <person name="Poskanzer K.E."/>
            <person name="Rollins M."/>
            <person name="Thuy-Boun P.S."/>
        </authorList>
    </citation>
    <scope>NUCLEOTIDE SEQUENCE [LARGE SCALE GENOMIC DNA]</scope>
    <source>
        <strain evidence="7">F_SG_1</strain>
        <tissue evidence="7">Salivary glands</tissue>
    </source>
</reference>
<feature type="region of interest" description="Disordered" evidence="4">
    <location>
        <begin position="447"/>
        <end position="546"/>
    </location>
</feature>
<evidence type="ECO:0000313" key="8">
    <source>
        <dbReference type="Proteomes" id="UP001321473"/>
    </source>
</evidence>
<feature type="compositionally biased region" description="Low complexity" evidence="4">
    <location>
        <begin position="339"/>
        <end position="354"/>
    </location>
</feature>
<evidence type="ECO:0000256" key="4">
    <source>
        <dbReference type="SAM" id="MobiDB-lite"/>
    </source>
</evidence>
<feature type="domain" description="PARG catalytic Macro" evidence="5">
    <location>
        <begin position="198"/>
        <end position="277"/>
    </location>
</feature>
<feature type="region of interest" description="Disordered" evidence="4">
    <location>
        <begin position="647"/>
        <end position="838"/>
    </location>
</feature>
<dbReference type="PANTHER" id="PTHR12837:SF14">
    <property type="entry name" value="POLY(ADP-RIBOSE) GLYCOHYDROLASE"/>
    <property type="match status" value="1"/>
</dbReference>
<feature type="region of interest" description="Disordered" evidence="4">
    <location>
        <begin position="339"/>
        <end position="417"/>
    </location>
</feature>
<evidence type="ECO:0000256" key="2">
    <source>
        <dbReference type="ARBA" id="ARBA00012255"/>
    </source>
</evidence>
<comment type="similarity">
    <text evidence="1">Belongs to the poly(ADP-ribose) glycohydrolase family.</text>
</comment>
<sequence length="1245" mass="135223">MAHVLLPCDVPTWQEVERHLSQLRFAHSPEQLVADMQRIYDLCCVGLDPEDPPREEIRLDLLKRFLKSLSADESRRFFESTLPSLIGSALKLRELRPSGGFLYSLQQQEGMFALSRPFVASLLANAFFSTFPKRTPRTHPTLLDFNCSELFPFLGTPCHCEKLRSLFAYFDCTFQDEPEGTVYFCRQVTATKNLMSLPEWMCSDCPLCPLMVRTRGLIEEAEPILLKCYPSGPNVGSEFLGGNCTVECSVFLNCPEVLAALLFVELLGDNEALTVDGLLPLDPRPQASGEPVFGPSECAVCLLDLKDHSSHPVAQFEDTSLLRELNKCLVAFRQALSQRRPSPVGQSSSSSAAGHDPPCFHSLSSSKTSSSRSSVHATDSSPDQRQGVGGKEHFVDCKPPPPAERTRTKTVTDTSAKVDLQGQLARTQQLESQAPTIATVLGALRKKTAQATKPEPRLPPQPAKPSTPRKFFKVLSSRSPSPTGKKESSICHSQKTETSTKVPDVLTSLAGPNIARPLATKPPPPTSRRSLRSLGGSSSRGSLEKNRSLEKILNSISSSQLSPSSSSSAPLLTQAVLCAQRHPSPRPERRGSGSQGAMVFRPVNLSPLMTRKSAFRPAAEILLDQRRQSDGHVPPIALPHCEFSALSSNTSSKEGREGGKGAPGKVLTSPPVSSPRVQLSLESAPEDAVWRRQESVELESPGMERPPLARDASKETEEWTLAQQQQPWAESASPGRGHRRTASGSSTTPYGSPATHLPLPRLPSQKSCDDVYHTADESLEDSPEGHGGVSSDARPRTFKSRRERSQRSQTSGGGGGSSAFSSLSQRLSRDDSASSAGFVLDYRSDDEDYIASSLSKHERYEDFRRRIRRRGRRLARRLSRSLRASYSSGSSDMDDIDEDPELGFSRAPLPVGAVRAANSEPTLHMLLPTRGSARELPPLSIASELVMTSSPGRRQTLVMTTGRGRPKAYSFDGVNPNLPVPFKARFRCKKTSEEGSHGDSCSLGLTRQDTEFIKAHSFRPVSPDLSSSGGRTSEDDGVESAPDEEPHGAPDFDTASGDSAERKRESFVSVEEEPPQQDSETSRSTSSFPMKASASGVRPVATCRWARDCLDPSGDAQLEAIVQWIAASVAGVPGLVVYTGGQPSLEQLSQVSFKVDERRWTVGDLACETLRFCRNRVALHEGRNRATVHPGTTLFSQLLGQAPSSATASATSPASVRKYGAPPLLPPLVALARACSRATTRSSDQ</sequence>
<dbReference type="InterPro" id="IPR007724">
    <property type="entry name" value="Poly_GlycHdrlase"/>
</dbReference>
<feature type="compositionally biased region" description="Polar residues" evidence="4">
    <location>
        <begin position="490"/>
        <end position="501"/>
    </location>
</feature>
<feature type="compositionally biased region" description="Basic and acidic residues" evidence="4">
    <location>
        <begin position="707"/>
        <end position="717"/>
    </location>
</feature>
<dbReference type="GO" id="GO:0009225">
    <property type="term" value="P:nucleotide-sugar metabolic process"/>
    <property type="evidence" value="ECO:0007669"/>
    <property type="project" value="TreeGrafter"/>
</dbReference>
<proteinExistence type="inferred from homology"/>
<dbReference type="Pfam" id="PF20811">
    <property type="entry name" value="PARG_cat_N"/>
    <property type="match status" value="1"/>
</dbReference>
<dbReference type="InterPro" id="IPR046372">
    <property type="entry name" value="PARG_cat_C"/>
</dbReference>
<feature type="region of interest" description="Disordered" evidence="4">
    <location>
        <begin position="1015"/>
        <end position="1093"/>
    </location>
</feature>
<dbReference type="GO" id="GO:0006282">
    <property type="term" value="P:regulation of DNA repair"/>
    <property type="evidence" value="ECO:0007669"/>
    <property type="project" value="InterPro"/>
</dbReference>
<evidence type="ECO:0000259" key="6">
    <source>
        <dbReference type="Pfam" id="PF20811"/>
    </source>
</evidence>
<feature type="compositionally biased region" description="Low complexity" evidence="4">
    <location>
        <begin position="362"/>
        <end position="381"/>
    </location>
</feature>
<protein>
    <recommendedName>
        <fullName evidence="2">poly(ADP-ribose) glycohydrolase</fullName>
        <ecNumber evidence="2">3.2.1.143</ecNumber>
    </recommendedName>
</protein>
<name>A0AAQ4EQ92_AMBAM</name>
<dbReference type="InterPro" id="IPR048362">
    <property type="entry name" value="PARG_helical"/>
</dbReference>
<dbReference type="Pfam" id="PF05028">
    <property type="entry name" value="PARG_cat_C"/>
    <property type="match status" value="1"/>
</dbReference>
<comment type="caution">
    <text evidence="7">The sequence shown here is derived from an EMBL/GenBank/DDBJ whole genome shotgun (WGS) entry which is preliminary data.</text>
</comment>
<evidence type="ECO:0000313" key="7">
    <source>
        <dbReference type="EMBL" id="KAK8776887.1"/>
    </source>
</evidence>
<evidence type="ECO:0000259" key="5">
    <source>
        <dbReference type="Pfam" id="PF05028"/>
    </source>
</evidence>
<keyword evidence="8" id="KW-1185">Reference proteome</keyword>
<feature type="compositionally biased region" description="Basic and acidic residues" evidence="4">
    <location>
        <begin position="767"/>
        <end position="776"/>
    </location>
</feature>
<keyword evidence="3" id="KW-0378">Hydrolase</keyword>
<feature type="compositionally biased region" description="Low complexity" evidence="4">
    <location>
        <begin position="532"/>
        <end position="541"/>
    </location>
</feature>
<feature type="compositionally biased region" description="Polar residues" evidence="4">
    <location>
        <begin position="1076"/>
        <end position="1088"/>
    </location>
</feature>